<dbReference type="CDD" id="cd07011">
    <property type="entry name" value="cupin_PMI_type_I_N"/>
    <property type="match status" value="1"/>
</dbReference>
<dbReference type="Pfam" id="PF21621">
    <property type="entry name" value="MPI_cupin_dom"/>
    <property type="match status" value="1"/>
</dbReference>
<feature type="binding site" evidence="10">
    <location>
        <position position="128"/>
    </location>
    <ligand>
        <name>Zn(2+)</name>
        <dbReference type="ChEBI" id="CHEBI:29105"/>
    </ligand>
</feature>
<feature type="binding site" evidence="10">
    <location>
        <position position="93"/>
    </location>
    <ligand>
        <name>Zn(2+)</name>
        <dbReference type="ChEBI" id="CHEBI:29105"/>
    </ligand>
</feature>
<evidence type="ECO:0000259" key="11">
    <source>
        <dbReference type="Pfam" id="PF20511"/>
    </source>
</evidence>
<dbReference type="Gene3D" id="2.60.120.10">
    <property type="entry name" value="Jelly Rolls"/>
    <property type="match status" value="2"/>
</dbReference>
<evidence type="ECO:0000256" key="4">
    <source>
        <dbReference type="ARBA" id="ARBA00022723"/>
    </source>
</evidence>
<evidence type="ECO:0000256" key="8">
    <source>
        <dbReference type="ARBA" id="ARBA00030762"/>
    </source>
</evidence>
<dbReference type="InterPro" id="IPR011051">
    <property type="entry name" value="RmlC_Cupin_sf"/>
</dbReference>
<evidence type="ECO:0000256" key="2">
    <source>
        <dbReference type="ARBA" id="ARBA00010772"/>
    </source>
</evidence>
<evidence type="ECO:0000256" key="5">
    <source>
        <dbReference type="ARBA" id="ARBA00022833"/>
    </source>
</evidence>
<gene>
    <name evidence="13" type="primary">manA</name>
    <name evidence="13" type="ORF">CJ199_00390</name>
</gene>
<evidence type="ECO:0000256" key="9">
    <source>
        <dbReference type="PIRSR" id="PIRSR001480-1"/>
    </source>
</evidence>
<comment type="similarity">
    <text evidence="2">Belongs to the mannose-6-phosphate isomerase type 1 family.</text>
</comment>
<keyword evidence="4 10" id="KW-0479">Metal-binding</keyword>
<dbReference type="PIRSF" id="PIRSF001480">
    <property type="entry name" value="Mannose-6-phosphate_isomerase"/>
    <property type="match status" value="1"/>
</dbReference>
<evidence type="ECO:0000259" key="12">
    <source>
        <dbReference type="Pfam" id="PF21621"/>
    </source>
</evidence>
<evidence type="ECO:0000256" key="3">
    <source>
        <dbReference type="ARBA" id="ARBA00011956"/>
    </source>
</evidence>
<feature type="binding site" evidence="10">
    <location>
        <position position="91"/>
    </location>
    <ligand>
        <name>Zn(2+)</name>
        <dbReference type="ChEBI" id="CHEBI:29105"/>
    </ligand>
</feature>
<dbReference type="EMBL" id="PNHK01000001">
    <property type="protein sequence ID" value="PMD05908.1"/>
    <property type="molecule type" value="Genomic_DNA"/>
</dbReference>
<dbReference type="AlphaFoldDB" id="A0A2N6VPF4"/>
<dbReference type="Gene3D" id="1.10.441.10">
    <property type="entry name" value="Phosphomannose Isomerase, domain 2"/>
    <property type="match status" value="1"/>
</dbReference>
<dbReference type="PRINTS" id="PR00714">
    <property type="entry name" value="MAN6PISMRASE"/>
</dbReference>
<dbReference type="PANTHER" id="PTHR10309:SF0">
    <property type="entry name" value="MANNOSE-6-PHOSPHATE ISOMERASE"/>
    <property type="match status" value="1"/>
</dbReference>
<dbReference type="InterPro" id="IPR001250">
    <property type="entry name" value="Man6P_Isoase-1"/>
</dbReference>
<comment type="cofactor">
    <cofactor evidence="10">
        <name>Zn(2+)</name>
        <dbReference type="ChEBI" id="CHEBI:29105"/>
    </cofactor>
    <text evidence="10">Binds 1 zinc ion per subunit.</text>
</comment>
<keyword evidence="5 10" id="KW-0862">Zinc</keyword>
<evidence type="ECO:0000313" key="14">
    <source>
        <dbReference type="Proteomes" id="UP000235598"/>
    </source>
</evidence>
<dbReference type="Proteomes" id="UP000235598">
    <property type="component" value="Unassembled WGS sequence"/>
</dbReference>
<evidence type="ECO:0000256" key="1">
    <source>
        <dbReference type="ARBA" id="ARBA00000757"/>
    </source>
</evidence>
<proteinExistence type="inferred from homology"/>
<evidence type="ECO:0000256" key="6">
    <source>
        <dbReference type="ARBA" id="ARBA00023235"/>
    </source>
</evidence>
<dbReference type="Pfam" id="PF20511">
    <property type="entry name" value="PMI_typeI_cat"/>
    <property type="match status" value="1"/>
</dbReference>
<protein>
    <recommendedName>
        <fullName evidence="3">mannose-6-phosphate isomerase</fullName>
        <ecNumber evidence="3">5.3.1.8</ecNumber>
    </recommendedName>
    <alternativeName>
        <fullName evidence="7">Phosphohexomutase</fullName>
    </alternativeName>
    <alternativeName>
        <fullName evidence="8">Phosphomannose isomerase</fullName>
    </alternativeName>
</protein>
<dbReference type="OrthoDB" id="9792649at2"/>
<organism evidence="13 14">
    <name type="scientific">Brevibacterium paucivorans</name>
    <dbReference type="NCBI Taxonomy" id="170994"/>
    <lineage>
        <taxon>Bacteria</taxon>
        <taxon>Bacillati</taxon>
        <taxon>Actinomycetota</taxon>
        <taxon>Actinomycetes</taxon>
        <taxon>Micrococcales</taxon>
        <taxon>Brevibacteriaceae</taxon>
        <taxon>Brevibacterium</taxon>
    </lineage>
</organism>
<comment type="catalytic activity">
    <reaction evidence="1">
        <text>D-mannose 6-phosphate = D-fructose 6-phosphate</text>
        <dbReference type="Rhea" id="RHEA:12356"/>
        <dbReference type="ChEBI" id="CHEBI:58735"/>
        <dbReference type="ChEBI" id="CHEBI:61527"/>
        <dbReference type="EC" id="5.3.1.8"/>
    </reaction>
</comment>
<dbReference type="InterPro" id="IPR014710">
    <property type="entry name" value="RmlC-like_jellyroll"/>
</dbReference>
<reference evidence="13 14" key="1">
    <citation type="submission" date="2017-09" db="EMBL/GenBank/DDBJ databases">
        <title>Bacterial strain isolated from the female urinary microbiota.</title>
        <authorList>
            <person name="Thomas-White K."/>
            <person name="Kumar N."/>
            <person name="Forster S."/>
            <person name="Putonti C."/>
            <person name="Lawley T."/>
            <person name="Wolfe A.J."/>
        </authorList>
    </citation>
    <scope>NUCLEOTIDE SEQUENCE [LARGE SCALE GENOMIC DNA]</scope>
    <source>
        <strain evidence="13 14">UMB1301</strain>
    </source>
</reference>
<sequence length="389" mass="41787">MFEIRGTVQDYAWGNTQGIQQIVGIPVDGTPAAEYWLGAHPKAPSPTADSTLLEHVSAHPEHLGEEARHTYGDRLPFLLKILSARTALSIQAHPTLDQARAGYERENAEGISMNAPHRNYKDAWHKPEMMYALTPFDALCGFRSPHAIKATLERLDTASGNPLLTQVIETLDGPDPLQTTLSTILTEPGYGELADQLAELTYEPVDAHHPSLEGSAQDPITTLKRVNTDFPTDPGALVALMLNMLTLNPGEAIALNAGILHAYLGGLGIEIMASSDNVLRGGLTSKHIDIDELKAVVTYEPTAPDRVNADEGQWFKGATDDFKLMPLTSADTTVELDGPAIALCVEGTYALTTETQDSATVNTGESVFIPATDGNLTVRGDGKLFIASV</sequence>
<dbReference type="InterPro" id="IPR046457">
    <property type="entry name" value="PMI_typeI_cat"/>
</dbReference>
<evidence type="ECO:0000256" key="10">
    <source>
        <dbReference type="PIRSR" id="PIRSR001480-2"/>
    </source>
</evidence>
<evidence type="ECO:0000313" key="13">
    <source>
        <dbReference type="EMBL" id="PMD05908.1"/>
    </source>
</evidence>
<dbReference type="GO" id="GO:0004476">
    <property type="term" value="F:mannose-6-phosphate isomerase activity"/>
    <property type="evidence" value="ECO:0007669"/>
    <property type="project" value="UniProtKB-EC"/>
</dbReference>
<dbReference type="GO" id="GO:0008270">
    <property type="term" value="F:zinc ion binding"/>
    <property type="evidence" value="ECO:0007669"/>
    <property type="project" value="InterPro"/>
</dbReference>
<evidence type="ECO:0000256" key="7">
    <source>
        <dbReference type="ARBA" id="ARBA00029741"/>
    </source>
</evidence>
<feature type="domain" description="Phosphomannose isomerase type I catalytic" evidence="11">
    <location>
        <begin position="1"/>
        <end position="143"/>
    </location>
</feature>
<dbReference type="EC" id="5.3.1.8" evidence="3"/>
<accession>A0A2N6VPF4</accession>
<dbReference type="InterPro" id="IPR016305">
    <property type="entry name" value="Mannose-6-P_Isomerase"/>
</dbReference>
<dbReference type="RefSeq" id="WP_102237567.1">
    <property type="nucleotide sequence ID" value="NZ_PNHK01000001.1"/>
</dbReference>
<dbReference type="GO" id="GO:0005975">
    <property type="term" value="P:carbohydrate metabolic process"/>
    <property type="evidence" value="ECO:0007669"/>
    <property type="project" value="InterPro"/>
</dbReference>
<dbReference type="NCBIfam" id="TIGR00218">
    <property type="entry name" value="manA"/>
    <property type="match status" value="1"/>
</dbReference>
<name>A0A2N6VPF4_9MICO</name>
<dbReference type="GO" id="GO:0009298">
    <property type="term" value="P:GDP-mannose biosynthetic process"/>
    <property type="evidence" value="ECO:0007669"/>
    <property type="project" value="InterPro"/>
</dbReference>
<dbReference type="SUPFAM" id="SSF51182">
    <property type="entry name" value="RmlC-like cupins"/>
    <property type="match status" value="1"/>
</dbReference>
<comment type="caution">
    <text evidence="13">The sequence shown here is derived from an EMBL/GenBank/DDBJ whole genome shotgun (WGS) entry which is preliminary data.</text>
</comment>
<dbReference type="PANTHER" id="PTHR10309">
    <property type="entry name" value="MANNOSE-6-PHOSPHATE ISOMERASE"/>
    <property type="match status" value="1"/>
</dbReference>
<feature type="binding site" evidence="10">
    <location>
        <position position="261"/>
    </location>
    <ligand>
        <name>Zn(2+)</name>
        <dbReference type="ChEBI" id="CHEBI:29105"/>
    </ligand>
</feature>
<dbReference type="InterPro" id="IPR049071">
    <property type="entry name" value="MPI_cupin_dom"/>
</dbReference>
<feature type="active site" evidence="9">
    <location>
        <position position="280"/>
    </location>
</feature>
<keyword evidence="6 13" id="KW-0413">Isomerase</keyword>
<dbReference type="GO" id="GO:0005829">
    <property type="term" value="C:cytosol"/>
    <property type="evidence" value="ECO:0007669"/>
    <property type="project" value="TreeGrafter"/>
</dbReference>
<feature type="domain" description="Mannose-6-phosphate isomerase cupin" evidence="12">
    <location>
        <begin position="337"/>
        <end position="386"/>
    </location>
</feature>